<sequence length="706" mass="76299">MAAEHPSAARFCLLGPVQLVVGERAVPLGGAGMRGVLAMLLLEPNQVVALDRMVDVLWAHEPPPSARTMVQGYVSRLRQRIAEVDAGALIVTTPPGYRMVVDESMIDVTVARSLLAKAREQPAARRAELLRAANALWRGPALADLGGRLTAPELTELRLAILEALYDAQLELGRHREVIGELTQLIDAQPFRERLVAQLMLALYRANRRATALDVYQRFAHRAAQELGMDPGPQLRELHARVLRDDSGLLEPSPDPVITPKVGVLVPAQLPRAPSGFAGREDELDWLSGLLPPGETAAIGVLAGPAGVGKTALAVLWAHRVAQAFPDGQLFASMRGFDPQHAPVRAADVLTQFLLALGVGVDDVPFELDDRAALYRSILADRRVLVVLDDARDAEQIHPLLPAASSSFVLVTSRIRLDGLVARTGAKLLSLGTLGVDAAERLIEHMAGTPAHSKDREQRRKLARLCGHLPLALRIAAARLAGNPQWTVADLVAELADERSRLGALDLADADTSVRAALDVTYRSLRPELAETVRHLGLFPGTRIGPHPVAALTGGDVDECRRRLRALAASFVVTETSRDVFLMHDLVRLHAFALAEAEMSDVDRTLGQRRLLRYYLAGARTARALLRTDGVVRTETAGPPMATAEDAVDWIDQEWANLLAVVETGADSDNETDEEVVALARLAAEFSEGTRALGPAALSRLVRLVV</sequence>
<keyword evidence="2" id="KW-0805">Transcription regulation</keyword>
<evidence type="ECO:0000313" key="7">
    <source>
        <dbReference type="EMBL" id="MBB4907312.1"/>
    </source>
</evidence>
<reference evidence="7 8" key="1">
    <citation type="submission" date="2020-08" db="EMBL/GenBank/DDBJ databases">
        <title>Genomic Encyclopedia of Type Strains, Phase III (KMG-III): the genomes of soil and plant-associated and newly described type strains.</title>
        <authorList>
            <person name="Whitman W."/>
        </authorList>
    </citation>
    <scope>NUCLEOTIDE SEQUENCE [LARGE SCALE GENOMIC DNA]</scope>
    <source>
        <strain evidence="7 8">CECT 8960</strain>
    </source>
</reference>
<dbReference type="Pfam" id="PF03704">
    <property type="entry name" value="BTAD"/>
    <property type="match status" value="1"/>
</dbReference>
<dbReference type="Gene3D" id="3.40.50.300">
    <property type="entry name" value="P-loop containing nucleotide triphosphate hydrolases"/>
    <property type="match status" value="1"/>
</dbReference>
<dbReference type="SMART" id="SM00862">
    <property type="entry name" value="Trans_reg_C"/>
    <property type="match status" value="1"/>
</dbReference>
<dbReference type="RefSeq" id="WP_184811402.1">
    <property type="nucleotide sequence ID" value="NZ_JACHJQ010000003.1"/>
</dbReference>
<dbReference type="Gene3D" id="1.25.40.10">
    <property type="entry name" value="Tetratricopeptide repeat domain"/>
    <property type="match status" value="1"/>
</dbReference>
<dbReference type="SUPFAM" id="SSF52540">
    <property type="entry name" value="P-loop containing nucleoside triphosphate hydrolases"/>
    <property type="match status" value="1"/>
</dbReference>
<dbReference type="Proteomes" id="UP000520767">
    <property type="component" value="Unassembled WGS sequence"/>
</dbReference>
<keyword evidence="4" id="KW-0804">Transcription</keyword>
<evidence type="ECO:0000313" key="8">
    <source>
        <dbReference type="Proteomes" id="UP000520767"/>
    </source>
</evidence>
<dbReference type="SUPFAM" id="SSF46894">
    <property type="entry name" value="C-terminal effector domain of the bipartite response regulators"/>
    <property type="match status" value="1"/>
</dbReference>
<dbReference type="InterPro" id="IPR027417">
    <property type="entry name" value="P-loop_NTPase"/>
</dbReference>
<dbReference type="PANTHER" id="PTHR35807:SF1">
    <property type="entry name" value="TRANSCRIPTIONAL REGULATOR REDD"/>
    <property type="match status" value="1"/>
</dbReference>
<dbReference type="GO" id="GO:0003677">
    <property type="term" value="F:DNA binding"/>
    <property type="evidence" value="ECO:0007669"/>
    <property type="project" value="UniProtKB-UniRule"/>
</dbReference>
<protein>
    <submittedName>
        <fullName evidence="7">DNA-binding SARP family transcriptional activator</fullName>
    </submittedName>
</protein>
<dbReference type="AlphaFoldDB" id="A0A7W7Q5J7"/>
<evidence type="ECO:0000256" key="3">
    <source>
        <dbReference type="ARBA" id="ARBA00023125"/>
    </source>
</evidence>
<comment type="similarity">
    <text evidence="1">Belongs to the AfsR/DnrI/RedD regulatory family.</text>
</comment>
<gene>
    <name evidence="7" type="ORF">FHR82_003532</name>
</gene>
<dbReference type="PANTHER" id="PTHR35807">
    <property type="entry name" value="TRANSCRIPTIONAL REGULATOR REDD-RELATED"/>
    <property type="match status" value="1"/>
</dbReference>
<accession>A0A7W7Q5J7</accession>
<keyword evidence="3 5" id="KW-0238">DNA-binding</keyword>
<dbReference type="EMBL" id="JACHJQ010000003">
    <property type="protein sequence ID" value="MBB4907312.1"/>
    <property type="molecule type" value="Genomic_DNA"/>
</dbReference>
<dbReference type="InterPro" id="IPR011990">
    <property type="entry name" value="TPR-like_helical_dom_sf"/>
</dbReference>
<keyword evidence="8" id="KW-1185">Reference proteome</keyword>
<dbReference type="GO" id="GO:0043531">
    <property type="term" value="F:ADP binding"/>
    <property type="evidence" value="ECO:0007669"/>
    <property type="project" value="InterPro"/>
</dbReference>
<evidence type="ECO:0000259" key="6">
    <source>
        <dbReference type="PROSITE" id="PS51755"/>
    </source>
</evidence>
<dbReference type="PROSITE" id="PS51755">
    <property type="entry name" value="OMPR_PHOB"/>
    <property type="match status" value="1"/>
</dbReference>
<comment type="caution">
    <text evidence="7">The sequence shown here is derived from an EMBL/GenBank/DDBJ whole genome shotgun (WGS) entry which is preliminary data.</text>
</comment>
<dbReference type="PRINTS" id="PR00364">
    <property type="entry name" value="DISEASERSIST"/>
</dbReference>
<feature type="domain" description="OmpR/PhoB-type" evidence="6">
    <location>
        <begin position="1"/>
        <end position="101"/>
    </location>
</feature>
<dbReference type="InterPro" id="IPR016032">
    <property type="entry name" value="Sig_transdc_resp-reg_C-effctor"/>
</dbReference>
<evidence type="ECO:0000256" key="1">
    <source>
        <dbReference type="ARBA" id="ARBA00005820"/>
    </source>
</evidence>
<dbReference type="Pfam" id="PF00486">
    <property type="entry name" value="Trans_reg_C"/>
    <property type="match status" value="1"/>
</dbReference>
<dbReference type="SUPFAM" id="SSF48452">
    <property type="entry name" value="TPR-like"/>
    <property type="match status" value="1"/>
</dbReference>
<dbReference type="InterPro" id="IPR005158">
    <property type="entry name" value="BTAD"/>
</dbReference>
<dbReference type="InterPro" id="IPR001867">
    <property type="entry name" value="OmpR/PhoB-type_DNA-bd"/>
</dbReference>
<dbReference type="SMART" id="SM01043">
    <property type="entry name" value="BTAD"/>
    <property type="match status" value="1"/>
</dbReference>
<dbReference type="GO" id="GO:0006355">
    <property type="term" value="P:regulation of DNA-templated transcription"/>
    <property type="evidence" value="ECO:0007669"/>
    <property type="project" value="InterPro"/>
</dbReference>
<evidence type="ECO:0000256" key="2">
    <source>
        <dbReference type="ARBA" id="ARBA00023015"/>
    </source>
</evidence>
<evidence type="ECO:0000256" key="5">
    <source>
        <dbReference type="PROSITE-ProRule" id="PRU01091"/>
    </source>
</evidence>
<organism evidence="7 8">
    <name type="scientific">Actinophytocola algeriensis</name>
    <dbReference type="NCBI Taxonomy" id="1768010"/>
    <lineage>
        <taxon>Bacteria</taxon>
        <taxon>Bacillati</taxon>
        <taxon>Actinomycetota</taxon>
        <taxon>Actinomycetes</taxon>
        <taxon>Pseudonocardiales</taxon>
        <taxon>Pseudonocardiaceae</taxon>
    </lineage>
</organism>
<dbReference type="InterPro" id="IPR051677">
    <property type="entry name" value="AfsR-DnrI-RedD_regulator"/>
</dbReference>
<evidence type="ECO:0000256" key="4">
    <source>
        <dbReference type="ARBA" id="ARBA00023163"/>
    </source>
</evidence>
<dbReference type="Gene3D" id="1.10.10.10">
    <property type="entry name" value="Winged helix-like DNA-binding domain superfamily/Winged helix DNA-binding domain"/>
    <property type="match status" value="1"/>
</dbReference>
<feature type="DNA-binding region" description="OmpR/PhoB-type" evidence="5">
    <location>
        <begin position="1"/>
        <end position="101"/>
    </location>
</feature>
<dbReference type="GO" id="GO:0000160">
    <property type="term" value="P:phosphorelay signal transduction system"/>
    <property type="evidence" value="ECO:0007669"/>
    <property type="project" value="InterPro"/>
</dbReference>
<dbReference type="CDD" id="cd15831">
    <property type="entry name" value="BTAD"/>
    <property type="match status" value="1"/>
</dbReference>
<proteinExistence type="inferred from homology"/>
<name>A0A7W7Q5J7_9PSEU</name>
<dbReference type="InterPro" id="IPR036388">
    <property type="entry name" value="WH-like_DNA-bd_sf"/>
</dbReference>